<evidence type="ECO:0000256" key="1">
    <source>
        <dbReference type="SAM" id="Phobius"/>
    </source>
</evidence>
<accession>A0A382HRU2</accession>
<feature type="transmembrane region" description="Helical" evidence="1">
    <location>
        <begin position="40"/>
        <end position="63"/>
    </location>
</feature>
<feature type="transmembrane region" description="Helical" evidence="1">
    <location>
        <begin position="70"/>
        <end position="92"/>
    </location>
</feature>
<evidence type="ECO:0000313" key="2">
    <source>
        <dbReference type="EMBL" id="SVB89201.1"/>
    </source>
</evidence>
<keyword evidence="1" id="KW-0472">Membrane</keyword>
<feature type="transmembrane region" description="Helical" evidence="1">
    <location>
        <begin position="104"/>
        <end position="124"/>
    </location>
</feature>
<feature type="transmembrane region" description="Helical" evidence="1">
    <location>
        <begin position="12"/>
        <end position="34"/>
    </location>
</feature>
<reference evidence="2" key="1">
    <citation type="submission" date="2018-05" db="EMBL/GenBank/DDBJ databases">
        <authorList>
            <person name="Lanie J.A."/>
            <person name="Ng W.-L."/>
            <person name="Kazmierczak K.M."/>
            <person name="Andrzejewski T.M."/>
            <person name="Davidsen T.M."/>
            <person name="Wayne K.J."/>
            <person name="Tettelin H."/>
            <person name="Glass J.I."/>
            <person name="Rusch D."/>
            <person name="Podicherti R."/>
            <person name="Tsui H.-C.T."/>
            <person name="Winkler M.E."/>
        </authorList>
    </citation>
    <scope>NUCLEOTIDE SEQUENCE</scope>
</reference>
<keyword evidence="1" id="KW-0812">Transmembrane</keyword>
<sequence>MKRARNPTRIAFAGIVCSLVISAIVGIFVILVGNFDETEIKILFTSGSLAGLSILSMPSLYHLERKQYRIVARVGVMTAIAGFLAIQLVIWSEGDFGGEFFWKAVATDGILAFSMNHMLFLLMMRLEQPLLVMSRWVTILAISTVAIFMMYVIWANEVPEQAIRIFASVVVLDALGTIALPIMVRLSKIK</sequence>
<feature type="transmembrane region" description="Helical" evidence="1">
    <location>
        <begin position="136"/>
        <end position="156"/>
    </location>
</feature>
<feature type="transmembrane region" description="Helical" evidence="1">
    <location>
        <begin position="162"/>
        <end position="184"/>
    </location>
</feature>
<organism evidence="2">
    <name type="scientific">marine metagenome</name>
    <dbReference type="NCBI Taxonomy" id="408172"/>
    <lineage>
        <taxon>unclassified sequences</taxon>
        <taxon>metagenomes</taxon>
        <taxon>ecological metagenomes</taxon>
    </lineage>
</organism>
<dbReference type="AlphaFoldDB" id="A0A382HRU2"/>
<proteinExistence type="predicted"/>
<name>A0A382HRU2_9ZZZZ</name>
<dbReference type="EMBL" id="UINC01062507">
    <property type="protein sequence ID" value="SVB89201.1"/>
    <property type="molecule type" value="Genomic_DNA"/>
</dbReference>
<protein>
    <submittedName>
        <fullName evidence="2">Uncharacterized protein</fullName>
    </submittedName>
</protein>
<gene>
    <name evidence="2" type="ORF">METZ01_LOCUS242055</name>
</gene>
<keyword evidence="1" id="KW-1133">Transmembrane helix</keyword>